<dbReference type="RefSeq" id="WP_007554313.1">
    <property type="nucleotide sequence ID" value="NZ_AENT01000012.1"/>
</dbReference>
<dbReference type="AlphaFoldDB" id="E4L8B8"/>
<gene>
    <name evidence="1" type="ORF">HMPREF9220_1101</name>
</gene>
<protein>
    <submittedName>
        <fullName evidence="1">Uncharacterized protein</fullName>
    </submittedName>
</protein>
<reference evidence="1 2" key="1">
    <citation type="submission" date="2010-11" db="EMBL/GenBank/DDBJ databases">
        <authorList>
            <person name="Durkin A.S."/>
            <person name="Madupu R."/>
            <person name="Torralba M."/>
            <person name="Gillis M."/>
            <person name="Methe B."/>
            <person name="Sutton G."/>
            <person name="Nelson K.E."/>
        </authorList>
    </citation>
    <scope>NUCLEOTIDE SEQUENCE [LARGE SCALE GENOMIC DNA]</scope>
    <source>
        <strain evidence="1 2">UPII 345-E</strain>
    </source>
</reference>
<comment type="caution">
    <text evidence="1">The sequence shown here is derived from an EMBL/GenBank/DDBJ whole genome shotgun (WGS) entry which is preliminary data.</text>
</comment>
<name>E4L8B8_9FIRM</name>
<evidence type="ECO:0000313" key="2">
    <source>
        <dbReference type="Proteomes" id="UP000004594"/>
    </source>
</evidence>
<organism evidence="1 2">
    <name type="scientific">Dialister micraerophilus UPII 345-E</name>
    <dbReference type="NCBI Taxonomy" id="910314"/>
    <lineage>
        <taxon>Bacteria</taxon>
        <taxon>Bacillati</taxon>
        <taxon>Bacillota</taxon>
        <taxon>Negativicutes</taxon>
        <taxon>Veillonellales</taxon>
        <taxon>Veillonellaceae</taxon>
        <taxon>Dialister</taxon>
    </lineage>
</organism>
<accession>E4L8B8</accession>
<sequence length="141" mass="16363">MENKEEWIVLLDKNNIPTDRNVYSTKEEAISAGKEEIRKISAKYINSEVFGKRTEARVLIFYVGKVSRPKPRLFAENIIDDLISGAESMYGDTADNFLEYVSKKHKEELEREVNKVVGEWIDNHDFMTCGFLVEKIEKIEV</sequence>
<dbReference type="EMBL" id="AENT01000012">
    <property type="protein sequence ID" value="EFR42917.1"/>
    <property type="molecule type" value="Genomic_DNA"/>
</dbReference>
<evidence type="ECO:0000313" key="1">
    <source>
        <dbReference type="EMBL" id="EFR42917.1"/>
    </source>
</evidence>
<dbReference type="Proteomes" id="UP000004594">
    <property type="component" value="Unassembled WGS sequence"/>
</dbReference>
<dbReference type="eggNOG" id="ENOG50324AP">
    <property type="taxonomic scope" value="Bacteria"/>
</dbReference>
<proteinExistence type="predicted"/>